<accession>A0ACC0F9C6</accession>
<organism evidence="1 2">
    <name type="scientific">Camellia lanceoleosa</name>
    <dbReference type="NCBI Taxonomy" id="1840588"/>
    <lineage>
        <taxon>Eukaryota</taxon>
        <taxon>Viridiplantae</taxon>
        <taxon>Streptophyta</taxon>
        <taxon>Embryophyta</taxon>
        <taxon>Tracheophyta</taxon>
        <taxon>Spermatophyta</taxon>
        <taxon>Magnoliopsida</taxon>
        <taxon>eudicotyledons</taxon>
        <taxon>Gunneridae</taxon>
        <taxon>Pentapetalae</taxon>
        <taxon>asterids</taxon>
        <taxon>Ericales</taxon>
        <taxon>Theaceae</taxon>
        <taxon>Camellia</taxon>
    </lineage>
</organism>
<keyword evidence="2" id="KW-1185">Reference proteome</keyword>
<name>A0ACC0F9C6_9ERIC</name>
<gene>
    <name evidence="1" type="ORF">LOK49_LG14G00821</name>
</gene>
<sequence length="554" mass="60739">MTEAEKSIPEELSLLVLLADRLIKSAKETESSKSDCADLAKLADLLSLKLRSAVRLTTTAQSSLYEGPFRRIAADVSKTLERALTLVRKCKRRGVLRQLFADFRKVSSLLESSIADVSWLLSILDSDSDEGGGSLSVPSIVSNDPILALIWSCIASVQMGRLLRDRLDAANFLASLALENDRNKKIIVEERGVVPLLKLLEEGASPDAQMAASAALFRLANNQFRVRFIACELAVPLIVKVLTDSPIKVQVSVANLVANMAKLDPEVQEEFGRQNAARPLVTLLSMDTVLDDPKLLQSSKTRNPFSHQSNSDGNSRGGHHNKQDKEREVELPELQLALKITCAKALWKLSRGSLLNCRKITETKGLLCLAKIIDKERGELRSNCLMTVMELVAVAESNPDLRRAAFKPNSPAARAVLEQLLIVVKEETSPGLLLPAKESQIIGLLVTQLGHRNADVATEAAVALTKFVSPDNFNCVEHSEAIIDFNGVPLLMNLLRARGRDQVHELVLLCYLALNVGKCKALKKARVLNVLEGAARSHPGLEEFFVKAVNRLSY</sequence>
<reference evidence="1 2" key="1">
    <citation type="journal article" date="2022" name="Plant J.">
        <title>Chromosome-level genome of Camellia lanceoleosa provides a valuable resource for understanding genome evolution and self-incompatibility.</title>
        <authorList>
            <person name="Gong W."/>
            <person name="Xiao S."/>
            <person name="Wang L."/>
            <person name="Liao Z."/>
            <person name="Chang Y."/>
            <person name="Mo W."/>
            <person name="Hu G."/>
            <person name="Li W."/>
            <person name="Zhao G."/>
            <person name="Zhu H."/>
            <person name="Hu X."/>
            <person name="Ji K."/>
            <person name="Xiang X."/>
            <person name="Song Q."/>
            <person name="Yuan D."/>
            <person name="Jin S."/>
            <person name="Zhang L."/>
        </authorList>
    </citation>
    <scope>NUCLEOTIDE SEQUENCE [LARGE SCALE GENOMIC DNA]</scope>
    <source>
        <strain evidence="1">SQ_2022a</strain>
    </source>
</reference>
<evidence type="ECO:0000313" key="1">
    <source>
        <dbReference type="EMBL" id="KAI7985064.1"/>
    </source>
</evidence>
<dbReference type="EMBL" id="CM045772">
    <property type="protein sequence ID" value="KAI7985064.1"/>
    <property type="molecule type" value="Genomic_DNA"/>
</dbReference>
<evidence type="ECO:0000313" key="2">
    <source>
        <dbReference type="Proteomes" id="UP001060215"/>
    </source>
</evidence>
<protein>
    <submittedName>
        <fullName evidence="1">Uncharacterized protein</fullName>
    </submittedName>
</protein>
<dbReference type="Proteomes" id="UP001060215">
    <property type="component" value="Chromosome 15"/>
</dbReference>
<proteinExistence type="predicted"/>
<comment type="caution">
    <text evidence="1">The sequence shown here is derived from an EMBL/GenBank/DDBJ whole genome shotgun (WGS) entry which is preliminary data.</text>
</comment>